<evidence type="ECO:0000313" key="8">
    <source>
        <dbReference type="Proteomes" id="UP000267585"/>
    </source>
</evidence>
<organism evidence="7 8">
    <name type="scientific">Arenibacter aquaticus</name>
    <dbReference type="NCBI Taxonomy" id="2489054"/>
    <lineage>
        <taxon>Bacteria</taxon>
        <taxon>Pseudomonadati</taxon>
        <taxon>Bacteroidota</taxon>
        <taxon>Flavobacteriia</taxon>
        <taxon>Flavobacteriales</taxon>
        <taxon>Flavobacteriaceae</taxon>
        <taxon>Arenibacter</taxon>
    </lineage>
</organism>
<dbReference type="GO" id="GO:0003755">
    <property type="term" value="F:peptidyl-prolyl cis-trans isomerase activity"/>
    <property type="evidence" value="ECO:0007669"/>
    <property type="project" value="UniProtKB-KW"/>
</dbReference>
<evidence type="ECO:0000256" key="4">
    <source>
        <dbReference type="PROSITE-ProRule" id="PRU00277"/>
    </source>
</evidence>
<feature type="region of interest" description="Disordered" evidence="5">
    <location>
        <begin position="284"/>
        <end position="335"/>
    </location>
</feature>
<dbReference type="InterPro" id="IPR001179">
    <property type="entry name" value="PPIase_FKBP_dom"/>
</dbReference>
<evidence type="ECO:0000313" key="7">
    <source>
        <dbReference type="EMBL" id="RTE51678.1"/>
    </source>
</evidence>
<accession>A0A430JY61</accession>
<name>A0A430JY61_9FLAO</name>
<dbReference type="AlphaFoldDB" id="A0A430JY61"/>
<dbReference type="EMBL" id="RQPJ01000024">
    <property type="protein sequence ID" value="RTE51678.1"/>
    <property type="molecule type" value="Genomic_DNA"/>
</dbReference>
<dbReference type="SUPFAM" id="SSF103647">
    <property type="entry name" value="TSP type-3 repeat"/>
    <property type="match status" value="1"/>
</dbReference>
<evidence type="ECO:0000259" key="6">
    <source>
        <dbReference type="PROSITE" id="PS50059"/>
    </source>
</evidence>
<dbReference type="InterPro" id="IPR028974">
    <property type="entry name" value="TSP_type-3_rpt"/>
</dbReference>
<reference evidence="7 8" key="1">
    <citation type="submission" date="2018-11" db="EMBL/GenBank/DDBJ databases">
        <title>Arenibacter aquaticus sp.nov., a marine bacterium isolated from surface seawater in the South China Sea.</title>
        <authorList>
            <person name="Guo J."/>
            <person name="Sun J."/>
        </authorList>
    </citation>
    <scope>NUCLEOTIDE SEQUENCE [LARGE SCALE GENOMIC DNA]</scope>
    <source>
        <strain evidence="7 8">GUO666</strain>
    </source>
</reference>
<dbReference type="OrthoDB" id="1424215at2"/>
<dbReference type="InterPro" id="IPR018247">
    <property type="entry name" value="EF_Hand_1_Ca_BS"/>
</dbReference>
<dbReference type="PROSITE" id="PS50059">
    <property type="entry name" value="FKBP_PPIASE"/>
    <property type="match status" value="1"/>
</dbReference>
<evidence type="ECO:0000256" key="5">
    <source>
        <dbReference type="SAM" id="MobiDB-lite"/>
    </source>
</evidence>
<dbReference type="InterPro" id="IPR046357">
    <property type="entry name" value="PPIase_dom_sf"/>
</dbReference>
<gene>
    <name evidence="7" type="ORF">EHW67_20190</name>
</gene>
<keyword evidence="3 4" id="KW-0697">Rotamase</keyword>
<dbReference type="Proteomes" id="UP000267585">
    <property type="component" value="Unassembled WGS sequence"/>
</dbReference>
<dbReference type="GO" id="GO:0005509">
    <property type="term" value="F:calcium ion binding"/>
    <property type="evidence" value="ECO:0007669"/>
    <property type="project" value="InterPro"/>
</dbReference>
<keyword evidence="4" id="KW-0413">Isomerase</keyword>
<evidence type="ECO:0000256" key="3">
    <source>
        <dbReference type="ARBA" id="ARBA00023110"/>
    </source>
</evidence>
<dbReference type="SUPFAM" id="SSF54534">
    <property type="entry name" value="FKBP-like"/>
    <property type="match status" value="1"/>
</dbReference>
<evidence type="ECO:0000256" key="2">
    <source>
        <dbReference type="ARBA" id="ARBA00013194"/>
    </source>
</evidence>
<feature type="compositionally biased region" description="Acidic residues" evidence="5">
    <location>
        <begin position="293"/>
        <end position="320"/>
    </location>
</feature>
<sequence>MVKPINLRLWKIVLMIKGFIGGLKDNNTILMNIKGIVLLGLIFVAIWSCKKDDDNDIEIVPPRLLSEVAVEDDAEIQAYLKTHFYNYEDFEEPIAEDFDLRIKIDTIAGENADKRSLFEDAKTEVIYLSSSDLGLDAEEVDVPHTLYYVVAREGVGGNPTPVDSVYLKYQGTRLDGGVFDSRLGSPVWFDMQGSGVSGNSGVITGFKKGMPKFKAGGEVVENEDGTFSVNGSGVGLIFMPSGIAYFSGSAPGQTYAPLIFEVNLLAINTTDHDRDGVDTISEDLDKDGNLFNDDTDEDGIPNYLDTDDDGDGVLTEDELGDANNDGVPDYLDENI</sequence>
<dbReference type="RefSeq" id="WP_126164216.1">
    <property type="nucleotide sequence ID" value="NZ_RQPJ01000024.1"/>
</dbReference>
<feature type="domain" description="PPIase FKBP-type" evidence="6">
    <location>
        <begin position="162"/>
        <end position="268"/>
    </location>
</feature>
<comment type="caution">
    <text evidence="7">The sequence shown here is derived from an EMBL/GenBank/DDBJ whole genome shotgun (WGS) entry which is preliminary data.</text>
</comment>
<comment type="catalytic activity">
    <reaction evidence="1 4">
        <text>[protein]-peptidylproline (omega=180) = [protein]-peptidylproline (omega=0)</text>
        <dbReference type="Rhea" id="RHEA:16237"/>
        <dbReference type="Rhea" id="RHEA-COMP:10747"/>
        <dbReference type="Rhea" id="RHEA-COMP:10748"/>
        <dbReference type="ChEBI" id="CHEBI:83833"/>
        <dbReference type="ChEBI" id="CHEBI:83834"/>
        <dbReference type="EC" id="5.2.1.8"/>
    </reaction>
</comment>
<evidence type="ECO:0000256" key="1">
    <source>
        <dbReference type="ARBA" id="ARBA00000971"/>
    </source>
</evidence>
<protein>
    <recommendedName>
        <fullName evidence="2 4">peptidylprolyl isomerase</fullName>
        <ecNumber evidence="2 4">5.2.1.8</ecNumber>
    </recommendedName>
</protein>
<dbReference type="Pfam" id="PF00254">
    <property type="entry name" value="FKBP_C"/>
    <property type="match status" value="1"/>
</dbReference>
<keyword evidence="8" id="KW-1185">Reference proteome</keyword>
<dbReference type="PROSITE" id="PS00018">
    <property type="entry name" value="EF_HAND_1"/>
    <property type="match status" value="1"/>
</dbReference>
<dbReference type="EC" id="5.2.1.8" evidence="2 4"/>
<proteinExistence type="predicted"/>
<dbReference type="Gene3D" id="3.10.50.40">
    <property type="match status" value="1"/>
</dbReference>